<evidence type="ECO:0000256" key="13">
    <source>
        <dbReference type="SAM" id="SignalP"/>
    </source>
</evidence>
<dbReference type="OrthoDB" id="676979at2759"/>
<dbReference type="Pfam" id="PF08263">
    <property type="entry name" value="LRRNT_2"/>
    <property type="match status" value="1"/>
</dbReference>
<evidence type="ECO:0000256" key="11">
    <source>
        <dbReference type="ARBA" id="ARBA00023180"/>
    </source>
</evidence>
<evidence type="ECO:0000256" key="4">
    <source>
        <dbReference type="ARBA" id="ARBA00022614"/>
    </source>
</evidence>
<dbReference type="InterPro" id="IPR032675">
    <property type="entry name" value="LRR_dom_sf"/>
</dbReference>
<keyword evidence="9 12" id="KW-0472">Membrane</keyword>
<feature type="signal peptide" evidence="13">
    <location>
        <begin position="1"/>
        <end position="23"/>
    </location>
</feature>
<keyword evidence="10" id="KW-0675">Receptor</keyword>
<dbReference type="GO" id="GO:0005886">
    <property type="term" value="C:plasma membrane"/>
    <property type="evidence" value="ECO:0007669"/>
    <property type="project" value="UniProtKB-SubCell"/>
</dbReference>
<protein>
    <recommendedName>
        <fullName evidence="14">Leucine-rich repeat-containing N-terminal plant-type domain-containing protein</fullName>
    </recommendedName>
</protein>
<dbReference type="Pfam" id="PF13855">
    <property type="entry name" value="LRR_8"/>
    <property type="match status" value="2"/>
</dbReference>
<dbReference type="AlphaFoldDB" id="A0A2G2VFD0"/>
<dbReference type="InterPro" id="IPR001611">
    <property type="entry name" value="Leu-rich_rpt"/>
</dbReference>
<feature type="transmembrane region" description="Helical" evidence="12">
    <location>
        <begin position="782"/>
        <end position="806"/>
    </location>
</feature>
<evidence type="ECO:0000256" key="6">
    <source>
        <dbReference type="ARBA" id="ARBA00022729"/>
    </source>
</evidence>
<evidence type="ECO:0000256" key="9">
    <source>
        <dbReference type="ARBA" id="ARBA00023136"/>
    </source>
</evidence>
<dbReference type="GO" id="GO:0050832">
    <property type="term" value="P:defense response to fungus"/>
    <property type="evidence" value="ECO:0007669"/>
    <property type="project" value="UniProtKB-ARBA"/>
</dbReference>
<sequence length="836" mass="93426">MGIGELALFMLYAFLCQLSFSSSLPHLCRKDQAHALLQFKKTFTINSDASGCSQSYGKTLSWNRSADCCSWDGVYCGETTGHVIELDLSCSQIQGKFHSNSSLFQLSNLKRLDLSFNDFSGSRISPKFGGLSNLTHLDLWGSSFTGQIPSEISYLSKLNVLRIWSEDPYMLTFGPHHFELILKNLTQLRELELYDVNISSTIPQNFSSYLTTIQLLNGQLCGTLPERIFHLPNLKLLELSYNSQLTVSLPMTKWNSSTSLMNLYLSSVKFNGKIPESMSYLTSLHDLDMSSGNLSGPILKPLWNLTNIENLSLENNNLEGTIYPFFKFGKLRGLRLWGNNFTGSIPSNVSGLQNLQSLYLSSNNLNGSIPSWIFSLPSLSWLYLSDNHFSGKIPEFKSQSLIVVTLKQNQLEGPIPKSLLNQQNLGFLLLSQNNFSGQISSTICNLKTLIVLDLGSNKLNGTIPQCLGEITEHVLVLDLSSNRLSGTINTTFSIGNQLSVIKLHGNKLEGKVPRSLINCKYLELLDLGDNELNDTFPKWLGTLPNLKLLSLRTNKLHGPIKASKNKKLFAQLQIMDLSSNGFSGNLPASLFENFQAMKIIDENVRDPWYVGDQYGIFYDSVMTITTKGLDLEFARVLTTNIIINLSRNRFEGYIPSIIGDLAALRTLNLSHNRLEGCIPESLHQLSVLESLDLSFNRIGGGIPQQLAFLTSLEVLNLSHNHLVGCIPKGKQFDTFEKSSYQGNDGLRGFPLSKDCGGDDGVPQAITPVELDEEEEEEDSPMISWQAVLMGYGCGFVSVLSIIYIMLSTQTPAWFSRMVDEWEYKIVTRMQKHKKRY</sequence>
<evidence type="ECO:0000313" key="15">
    <source>
        <dbReference type="EMBL" id="PHT31658.1"/>
    </source>
</evidence>
<dbReference type="EMBL" id="MLFT02000012">
    <property type="protein sequence ID" value="PHT31658.1"/>
    <property type="molecule type" value="Genomic_DNA"/>
</dbReference>
<dbReference type="Pfam" id="PF00560">
    <property type="entry name" value="LRR_1"/>
    <property type="match status" value="4"/>
</dbReference>
<dbReference type="PROSITE" id="PS51450">
    <property type="entry name" value="LRR"/>
    <property type="match status" value="2"/>
</dbReference>
<evidence type="ECO:0000256" key="2">
    <source>
        <dbReference type="ARBA" id="ARBA00009592"/>
    </source>
</evidence>
<keyword evidence="5 12" id="KW-0812">Transmembrane</keyword>
<reference evidence="16" key="2">
    <citation type="journal article" date="2017" name="J. Anim. Genet.">
        <title>Multiple reference genome sequences of hot pepper reveal the massive evolution of plant disease resistance genes by retroduplication.</title>
        <authorList>
            <person name="Kim S."/>
            <person name="Park J."/>
            <person name="Yeom S.-I."/>
            <person name="Kim Y.-M."/>
            <person name="Seo E."/>
            <person name="Kim K.-T."/>
            <person name="Kim M.-S."/>
            <person name="Lee J.M."/>
            <person name="Cheong K."/>
            <person name="Shin H.-S."/>
            <person name="Kim S.-B."/>
            <person name="Han K."/>
            <person name="Lee J."/>
            <person name="Park M."/>
            <person name="Lee H.-A."/>
            <person name="Lee H.-Y."/>
            <person name="Lee Y."/>
            <person name="Oh S."/>
            <person name="Lee J.H."/>
            <person name="Choi E."/>
            <person name="Choi E."/>
            <person name="Lee S.E."/>
            <person name="Jeon J."/>
            <person name="Kim H."/>
            <person name="Choi G."/>
            <person name="Song H."/>
            <person name="Lee J."/>
            <person name="Lee S.-C."/>
            <person name="Kwon J.-K."/>
            <person name="Lee H.-Y."/>
            <person name="Koo N."/>
            <person name="Hong Y."/>
            <person name="Kim R.W."/>
            <person name="Kang W.-H."/>
            <person name="Huh J.H."/>
            <person name="Kang B.-C."/>
            <person name="Yang T.-J."/>
            <person name="Lee Y.-H."/>
            <person name="Bennetzen J.L."/>
            <person name="Choi D."/>
        </authorList>
    </citation>
    <scope>NUCLEOTIDE SEQUENCE [LARGE SCALE GENOMIC DNA]</scope>
    <source>
        <strain evidence="16">cv. PBC81</strain>
    </source>
</reference>
<keyword evidence="8 12" id="KW-1133">Transmembrane helix</keyword>
<gene>
    <name evidence="15" type="ORF">CQW23_27995</name>
</gene>
<keyword evidence="11" id="KW-0325">Glycoprotein</keyword>
<name>A0A2G2VFD0_CAPBA</name>
<dbReference type="SUPFAM" id="SSF52047">
    <property type="entry name" value="RNI-like"/>
    <property type="match status" value="2"/>
</dbReference>
<evidence type="ECO:0000256" key="10">
    <source>
        <dbReference type="ARBA" id="ARBA00023170"/>
    </source>
</evidence>
<evidence type="ECO:0000256" key="7">
    <source>
        <dbReference type="ARBA" id="ARBA00022737"/>
    </source>
</evidence>
<evidence type="ECO:0000256" key="12">
    <source>
        <dbReference type="SAM" id="Phobius"/>
    </source>
</evidence>
<dbReference type="Proteomes" id="UP000224567">
    <property type="component" value="Unassembled WGS sequence"/>
</dbReference>
<accession>A0A2G2VFD0</accession>
<dbReference type="InterPro" id="IPR003591">
    <property type="entry name" value="Leu-rich_rpt_typical-subtyp"/>
</dbReference>
<dbReference type="Gene3D" id="3.80.10.10">
    <property type="entry name" value="Ribonuclease Inhibitor"/>
    <property type="match status" value="3"/>
</dbReference>
<keyword evidence="4" id="KW-0433">Leucine-rich repeat</keyword>
<reference evidence="15 16" key="1">
    <citation type="journal article" date="2017" name="Genome Biol.">
        <title>New reference genome sequences of hot pepper reveal the massive evolution of plant disease-resistance genes by retroduplication.</title>
        <authorList>
            <person name="Kim S."/>
            <person name="Park J."/>
            <person name="Yeom S.I."/>
            <person name="Kim Y.M."/>
            <person name="Seo E."/>
            <person name="Kim K.T."/>
            <person name="Kim M.S."/>
            <person name="Lee J.M."/>
            <person name="Cheong K."/>
            <person name="Shin H.S."/>
            <person name="Kim S.B."/>
            <person name="Han K."/>
            <person name="Lee J."/>
            <person name="Park M."/>
            <person name="Lee H.A."/>
            <person name="Lee H.Y."/>
            <person name="Lee Y."/>
            <person name="Oh S."/>
            <person name="Lee J.H."/>
            <person name="Choi E."/>
            <person name="Choi E."/>
            <person name="Lee S.E."/>
            <person name="Jeon J."/>
            <person name="Kim H."/>
            <person name="Choi G."/>
            <person name="Song H."/>
            <person name="Lee J."/>
            <person name="Lee S.C."/>
            <person name="Kwon J.K."/>
            <person name="Lee H.Y."/>
            <person name="Koo N."/>
            <person name="Hong Y."/>
            <person name="Kim R.W."/>
            <person name="Kang W.H."/>
            <person name="Huh J.H."/>
            <person name="Kang B.C."/>
            <person name="Yang T.J."/>
            <person name="Lee Y.H."/>
            <person name="Bennetzen J.L."/>
            <person name="Choi D."/>
        </authorList>
    </citation>
    <scope>NUCLEOTIDE SEQUENCE [LARGE SCALE GENOMIC DNA]</scope>
    <source>
        <strain evidence="16">cv. PBC81</strain>
    </source>
</reference>
<dbReference type="PANTHER" id="PTHR48052">
    <property type="entry name" value="UNNAMED PRODUCT"/>
    <property type="match status" value="1"/>
</dbReference>
<evidence type="ECO:0000256" key="3">
    <source>
        <dbReference type="ARBA" id="ARBA00022475"/>
    </source>
</evidence>
<dbReference type="FunFam" id="3.80.10.10:FF:000095">
    <property type="entry name" value="LRR receptor-like serine/threonine-protein kinase GSO1"/>
    <property type="match status" value="2"/>
</dbReference>
<dbReference type="InterPro" id="IPR013210">
    <property type="entry name" value="LRR_N_plant-typ"/>
</dbReference>
<feature type="domain" description="Leucine-rich repeat-containing N-terminal plant-type" evidence="14">
    <location>
        <begin position="30"/>
        <end position="76"/>
    </location>
</feature>
<evidence type="ECO:0000256" key="8">
    <source>
        <dbReference type="ARBA" id="ARBA00022989"/>
    </source>
</evidence>
<comment type="similarity">
    <text evidence="2">Belongs to the RLP family.</text>
</comment>
<keyword evidence="6 13" id="KW-0732">Signal</keyword>
<feature type="chain" id="PRO_5013834599" description="Leucine-rich repeat-containing N-terminal plant-type domain-containing protein" evidence="13">
    <location>
        <begin position="24"/>
        <end position="836"/>
    </location>
</feature>
<organism evidence="15 16">
    <name type="scientific">Capsicum baccatum</name>
    <name type="common">Peruvian pepper</name>
    <dbReference type="NCBI Taxonomy" id="33114"/>
    <lineage>
        <taxon>Eukaryota</taxon>
        <taxon>Viridiplantae</taxon>
        <taxon>Streptophyta</taxon>
        <taxon>Embryophyta</taxon>
        <taxon>Tracheophyta</taxon>
        <taxon>Spermatophyta</taxon>
        <taxon>Magnoliopsida</taxon>
        <taxon>eudicotyledons</taxon>
        <taxon>Gunneridae</taxon>
        <taxon>Pentapetalae</taxon>
        <taxon>asterids</taxon>
        <taxon>lamiids</taxon>
        <taxon>Solanales</taxon>
        <taxon>Solanaceae</taxon>
        <taxon>Solanoideae</taxon>
        <taxon>Capsiceae</taxon>
        <taxon>Capsicum</taxon>
    </lineage>
</organism>
<evidence type="ECO:0000256" key="1">
    <source>
        <dbReference type="ARBA" id="ARBA00004251"/>
    </source>
</evidence>
<dbReference type="FunFam" id="3.80.10.10:FF:000111">
    <property type="entry name" value="LRR receptor-like serine/threonine-protein kinase ERECTA"/>
    <property type="match status" value="1"/>
</dbReference>
<dbReference type="PRINTS" id="PR00019">
    <property type="entry name" value="LEURICHRPT"/>
</dbReference>
<dbReference type="SMART" id="SM00369">
    <property type="entry name" value="LRR_TYP"/>
    <property type="match status" value="9"/>
</dbReference>
<keyword evidence="7" id="KW-0677">Repeat</keyword>
<dbReference type="PANTHER" id="PTHR48052:SF85">
    <property type="entry name" value="LEUCINE-RICH REPEAT-CONTAINING N-TERMINAL PLANT-TYPE DOMAIN-CONTAINING PROTEIN"/>
    <property type="match status" value="1"/>
</dbReference>
<evidence type="ECO:0000259" key="14">
    <source>
        <dbReference type="Pfam" id="PF08263"/>
    </source>
</evidence>
<comment type="caution">
    <text evidence="15">The sequence shown here is derived from an EMBL/GenBank/DDBJ whole genome shotgun (WGS) entry which is preliminary data.</text>
</comment>
<keyword evidence="3" id="KW-1003">Cell membrane</keyword>
<evidence type="ECO:0000313" key="16">
    <source>
        <dbReference type="Proteomes" id="UP000224567"/>
    </source>
</evidence>
<evidence type="ECO:0000256" key="5">
    <source>
        <dbReference type="ARBA" id="ARBA00022692"/>
    </source>
</evidence>
<proteinExistence type="inferred from homology"/>
<keyword evidence="16" id="KW-1185">Reference proteome</keyword>
<comment type="subcellular location">
    <subcellularLocation>
        <location evidence="1">Cell membrane</location>
        <topology evidence="1">Single-pass type I membrane protein</topology>
    </subcellularLocation>
</comment>